<reference evidence="2 3" key="1">
    <citation type="submission" date="2024-03" db="EMBL/GenBank/DDBJ databases">
        <title>The Acrasis kona genome and developmental transcriptomes reveal deep origins of eukaryotic multicellular pathways.</title>
        <authorList>
            <person name="Sheikh S."/>
            <person name="Fu C.-J."/>
            <person name="Brown M.W."/>
            <person name="Baldauf S.L."/>
        </authorList>
    </citation>
    <scope>NUCLEOTIDE SEQUENCE [LARGE SCALE GENOMIC DNA]</scope>
    <source>
        <strain evidence="2 3">ATCC MYA-3509</strain>
    </source>
</reference>
<dbReference type="EMBL" id="JAOPGA020000506">
    <property type="protein sequence ID" value="KAL0479155.1"/>
    <property type="molecule type" value="Genomic_DNA"/>
</dbReference>
<dbReference type="Proteomes" id="UP001431209">
    <property type="component" value="Unassembled WGS sequence"/>
</dbReference>
<keyword evidence="3" id="KW-1185">Reference proteome</keyword>
<dbReference type="AlphaFoldDB" id="A0AAW2YPU5"/>
<protein>
    <recommendedName>
        <fullName evidence="1">RGS domain-containing protein</fullName>
    </recommendedName>
</protein>
<dbReference type="InterPro" id="IPR016137">
    <property type="entry name" value="RGS"/>
</dbReference>
<dbReference type="Gene3D" id="1.10.167.10">
    <property type="entry name" value="Regulator of G-protein Signalling 4, domain 2"/>
    <property type="match status" value="1"/>
</dbReference>
<name>A0AAW2YPU5_9EUKA</name>
<dbReference type="Pfam" id="PF00615">
    <property type="entry name" value="RGS"/>
    <property type="match status" value="1"/>
</dbReference>
<accession>A0AAW2YPU5</accession>
<gene>
    <name evidence="2" type="ORF">AKO1_007990</name>
</gene>
<sequence length="247" mass="28371">MTSEYEQARLRSIIEFFNNYEENQRASQCFKDWESINTSQTILEDIGPTCPTKIKSNVLACIEKFNSYAKEPTTTKKTESAKRKSRTRRNCLYSTRSMQYEDSPISLPIPTSLNSKPKTPMEQILSVVEFKEGLLEFAKLEHCEECVQFLLELHMYKKSTGVENRKVKADDIYKKYVIETSPQEVNVSAGIKQKLRKRIKGDDEECPITYTGIDIFDEIEAAVGFSVADIFLRYTISESFSKITSVS</sequence>
<evidence type="ECO:0000313" key="3">
    <source>
        <dbReference type="Proteomes" id="UP001431209"/>
    </source>
</evidence>
<dbReference type="CDD" id="cd07440">
    <property type="entry name" value="RGS"/>
    <property type="match status" value="1"/>
</dbReference>
<comment type="caution">
    <text evidence="2">The sequence shown here is derived from an EMBL/GenBank/DDBJ whole genome shotgun (WGS) entry which is preliminary data.</text>
</comment>
<feature type="domain" description="RGS" evidence="1">
    <location>
        <begin position="120"/>
        <end position="223"/>
    </location>
</feature>
<proteinExistence type="predicted"/>
<dbReference type="SMART" id="SM00315">
    <property type="entry name" value="RGS"/>
    <property type="match status" value="1"/>
</dbReference>
<dbReference type="PROSITE" id="PS50132">
    <property type="entry name" value="RGS"/>
    <property type="match status" value="1"/>
</dbReference>
<evidence type="ECO:0000259" key="1">
    <source>
        <dbReference type="PROSITE" id="PS50132"/>
    </source>
</evidence>
<dbReference type="InterPro" id="IPR044926">
    <property type="entry name" value="RGS_subdomain_2"/>
</dbReference>
<dbReference type="PANTHER" id="PTHR10845:SF192">
    <property type="entry name" value="DOUBLE HIT, ISOFORM B"/>
    <property type="match status" value="1"/>
</dbReference>
<dbReference type="InterPro" id="IPR036305">
    <property type="entry name" value="RGS_sf"/>
</dbReference>
<evidence type="ECO:0000313" key="2">
    <source>
        <dbReference type="EMBL" id="KAL0479155.1"/>
    </source>
</evidence>
<dbReference type="SUPFAM" id="SSF48097">
    <property type="entry name" value="Regulator of G-protein signaling, RGS"/>
    <property type="match status" value="1"/>
</dbReference>
<dbReference type="PANTHER" id="PTHR10845">
    <property type="entry name" value="REGULATOR OF G PROTEIN SIGNALING"/>
    <property type="match status" value="1"/>
</dbReference>
<organism evidence="2 3">
    <name type="scientific">Acrasis kona</name>
    <dbReference type="NCBI Taxonomy" id="1008807"/>
    <lineage>
        <taxon>Eukaryota</taxon>
        <taxon>Discoba</taxon>
        <taxon>Heterolobosea</taxon>
        <taxon>Tetramitia</taxon>
        <taxon>Eutetramitia</taxon>
        <taxon>Acrasidae</taxon>
        <taxon>Acrasis</taxon>
    </lineage>
</organism>